<evidence type="ECO:0000313" key="5">
    <source>
        <dbReference type="EMBL" id="KAJ4159274.1"/>
    </source>
</evidence>
<dbReference type="Proteomes" id="UP001144673">
    <property type="component" value="Unassembled WGS sequence"/>
</dbReference>
<dbReference type="InterPro" id="IPR035979">
    <property type="entry name" value="RBD_domain_sf"/>
</dbReference>
<dbReference type="KEGG" id="amus:LMH87_008181"/>
<organism evidence="5 6">
    <name type="scientific">Akanthomyces muscarius</name>
    <name type="common">Entomopathogenic fungus</name>
    <name type="synonym">Lecanicillium muscarium</name>
    <dbReference type="NCBI Taxonomy" id="2231603"/>
    <lineage>
        <taxon>Eukaryota</taxon>
        <taxon>Fungi</taxon>
        <taxon>Dikarya</taxon>
        <taxon>Ascomycota</taxon>
        <taxon>Pezizomycotina</taxon>
        <taxon>Sordariomycetes</taxon>
        <taxon>Hypocreomycetidae</taxon>
        <taxon>Hypocreales</taxon>
        <taxon>Cordycipitaceae</taxon>
        <taxon>Akanthomyces</taxon>
    </lineage>
</organism>
<dbReference type="GO" id="GO:0003723">
    <property type="term" value="F:RNA binding"/>
    <property type="evidence" value="ECO:0007669"/>
    <property type="project" value="UniProtKB-UniRule"/>
</dbReference>
<dbReference type="InterPro" id="IPR034862">
    <property type="entry name" value="Fungal_Mei2-like_RRM3"/>
</dbReference>
<keyword evidence="6" id="KW-1185">Reference proteome</keyword>
<feature type="domain" description="RRM" evidence="4">
    <location>
        <begin position="478"/>
        <end position="564"/>
    </location>
</feature>
<name>A0A9W8QJ60_AKAMU</name>
<reference evidence="5" key="1">
    <citation type="journal article" date="2023" name="Access Microbiol">
        <title>De-novo genome assembly for Akanthomyces muscarius, a biocontrol agent of insect agricultural pests.</title>
        <authorList>
            <person name="Erdos Z."/>
            <person name="Studholme D.J."/>
            <person name="Raymond B."/>
            <person name="Sharma M."/>
        </authorList>
    </citation>
    <scope>NUCLEOTIDE SEQUENCE</scope>
    <source>
        <strain evidence="5">Ve6</strain>
    </source>
</reference>
<accession>A0A9W8QJ60</accession>
<dbReference type="InterPro" id="IPR000504">
    <property type="entry name" value="RRM_dom"/>
</dbReference>
<dbReference type="InterPro" id="IPR007201">
    <property type="entry name" value="Mei2-like_Rrm_C"/>
</dbReference>
<dbReference type="Pfam" id="PF04059">
    <property type="entry name" value="RRM_2"/>
    <property type="match status" value="1"/>
</dbReference>
<evidence type="ECO:0000256" key="2">
    <source>
        <dbReference type="PROSITE-ProRule" id="PRU00176"/>
    </source>
</evidence>
<feature type="region of interest" description="Disordered" evidence="3">
    <location>
        <begin position="1"/>
        <end position="110"/>
    </location>
</feature>
<sequence>MVDWPGAQTRPPSTGRNDNREGVAQCEGTFEMPFSPSSAGEGDSPAGSPDTRLTAPSPNDPIKRSGVSPRDHGIIGGDGAKNDKQIVQFRPEQQREREKDPFVTPGWASKSGLSPTASAFSPFHMETKSPNYKNIHVPVNMLSQSMGMSRWLKIIAEQVVTPQQVNAWLQKLERDSGIFHGARRILERNGTVGIFFEDIRDAWLFQSQTSSAKFDWQVIHDSSADLYPLPRDSGQLVVLATVPPGSTTRDEQVAAEVMMNLQAHGEIFAFEKKMTYRDGSFRGIVEYCDVLAAKTALVQAPTSEGQSGVRIVLAAYHEENSRSAGNGVRVCETPRVSNPSTSWEYGLARSKQNSIPQANLCLNTSVAMYPVIAQPNYTPSFPYLMNSFIAGAPGAEIAALSTPISPSYQRVSASYRKPPSPALTVHNGFSPSRSNSAYSRLDRRQHASRVNRNAFQSPSSHHNHVDGHRIREGIDVRTTIMLRNIPNKVDQAMLKRIVDESSWGKYDFMYLRIDFANDCNFSVGYAFINFVDPLDIVDFVEARGNQRWNCFKSDKVAEVSYATIQGKDCLVQKFRNSSVMLEAAHYRPKLYFTSNGPMPEMAGQEEQFPEPDNQSKMKRSCENAEHVGLFTPNAGQHFRDEQRRRRSQYDRGTRLAALEEYDLEAIQHLYIGNERPE</sequence>
<evidence type="ECO:0000313" key="6">
    <source>
        <dbReference type="Proteomes" id="UP001144673"/>
    </source>
</evidence>
<evidence type="ECO:0000256" key="1">
    <source>
        <dbReference type="ARBA" id="ARBA00022884"/>
    </source>
</evidence>
<dbReference type="GeneID" id="80895340"/>
<evidence type="ECO:0000259" key="4">
    <source>
        <dbReference type="PROSITE" id="PS50102"/>
    </source>
</evidence>
<dbReference type="EMBL" id="JAJHUN010000005">
    <property type="protein sequence ID" value="KAJ4159274.1"/>
    <property type="molecule type" value="Genomic_DNA"/>
</dbReference>
<evidence type="ECO:0000256" key="3">
    <source>
        <dbReference type="SAM" id="MobiDB-lite"/>
    </source>
</evidence>
<dbReference type="SUPFAM" id="SSF54928">
    <property type="entry name" value="RNA-binding domain, RBD"/>
    <property type="match status" value="1"/>
</dbReference>
<dbReference type="RefSeq" id="XP_056057273.1">
    <property type="nucleotide sequence ID" value="XM_056195414.1"/>
</dbReference>
<dbReference type="CDD" id="cd12532">
    <property type="entry name" value="RRM3_MEI2_fungi"/>
    <property type="match status" value="1"/>
</dbReference>
<comment type="caution">
    <text evidence="5">The sequence shown here is derived from an EMBL/GenBank/DDBJ whole genome shotgun (WGS) entry which is preliminary data.</text>
</comment>
<protein>
    <recommendedName>
        <fullName evidence="4">RRM domain-containing protein</fullName>
    </recommendedName>
</protein>
<feature type="compositionally biased region" description="Basic and acidic residues" evidence="3">
    <location>
        <begin position="92"/>
        <end position="101"/>
    </location>
</feature>
<dbReference type="PANTHER" id="PTHR23189">
    <property type="entry name" value="RNA RECOGNITION MOTIF-CONTAINING"/>
    <property type="match status" value="1"/>
</dbReference>
<proteinExistence type="predicted"/>
<dbReference type="AlphaFoldDB" id="A0A9W8QJ60"/>
<keyword evidence="1 2" id="KW-0694">RNA-binding</keyword>
<gene>
    <name evidence="5" type="ORF">LMH87_008181</name>
</gene>
<dbReference type="PROSITE" id="PS50102">
    <property type="entry name" value="RRM"/>
    <property type="match status" value="1"/>
</dbReference>